<dbReference type="RefSeq" id="WP_039688593.1">
    <property type="nucleotide sequence ID" value="NZ_CP009302.1"/>
</dbReference>
<dbReference type="EMBL" id="CP009302">
    <property type="protein sequence ID" value="AJC11769.1"/>
    <property type="molecule type" value="Genomic_DNA"/>
</dbReference>
<dbReference type="InterPro" id="IPR036249">
    <property type="entry name" value="Thioredoxin-like_sf"/>
</dbReference>
<dbReference type="HOGENOM" id="CLU_090389_10_2_11"/>
<evidence type="ECO:0000256" key="5">
    <source>
        <dbReference type="ARBA" id="ARBA00023284"/>
    </source>
</evidence>
<evidence type="ECO:0000256" key="2">
    <source>
        <dbReference type="ARBA" id="ARBA00022448"/>
    </source>
</evidence>
<evidence type="ECO:0000256" key="4">
    <source>
        <dbReference type="ARBA" id="ARBA00023157"/>
    </source>
</evidence>
<dbReference type="KEGG" id="cbac:JI75_02905"/>
<evidence type="ECO:0000256" key="6">
    <source>
        <dbReference type="NCBIfam" id="TIGR01068"/>
    </source>
</evidence>
<evidence type="ECO:0000256" key="3">
    <source>
        <dbReference type="ARBA" id="ARBA00022982"/>
    </source>
</evidence>
<evidence type="ECO:0000313" key="11">
    <source>
        <dbReference type="EMBL" id="AJC11769.1"/>
    </source>
</evidence>
<keyword evidence="4 9" id="KW-1015">Disulfide bond</keyword>
<accession>A0A0A8B325</accession>
<dbReference type="AlphaFoldDB" id="A0A0A8B325"/>
<dbReference type="InterPro" id="IPR013766">
    <property type="entry name" value="Thioredoxin_domain"/>
</dbReference>
<dbReference type="PROSITE" id="PS00194">
    <property type="entry name" value="THIOREDOXIN_1"/>
    <property type="match status" value="1"/>
</dbReference>
<evidence type="ECO:0000256" key="8">
    <source>
        <dbReference type="PIRSR" id="PIRSR000077-1"/>
    </source>
</evidence>
<dbReference type="PIRSF" id="PIRSF000077">
    <property type="entry name" value="Thioredoxin"/>
    <property type="match status" value="1"/>
</dbReference>
<feature type="site" description="Contributes to redox potential value" evidence="8">
    <location>
        <position position="31"/>
    </location>
</feature>
<dbReference type="CDD" id="cd02947">
    <property type="entry name" value="TRX_family"/>
    <property type="match status" value="1"/>
</dbReference>
<evidence type="ECO:0000256" key="9">
    <source>
        <dbReference type="PIRSR" id="PIRSR000077-4"/>
    </source>
</evidence>
<dbReference type="PROSITE" id="PS51352">
    <property type="entry name" value="THIOREDOXIN_2"/>
    <property type="match status" value="1"/>
</dbReference>
<dbReference type="PANTHER" id="PTHR45663:SF11">
    <property type="entry name" value="GEO12009P1"/>
    <property type="match status" value="1"/>
</dbReference>
<feature type="active site" description="Nucleophile" evidence="8">
    <location>
        <position position="33"/>
    </location>
</feature>
<sequence>MSEVINSANFQEKVLDAKTPVLVDFYATWCGPCKMMAPTVDEIAAEKAGEVAVYKIDIDENPDIAQRYGVMSIPTFISFEGGNLKKQVIGAQPKQALLDLLS</sequence>
<dbReference type="InterPro" id="IPR017937">
    <property type="entry name" value="Thioredoxin_CS"/>
</dbReference>
<dbReference type="STRING" id="1531429.JI75_02905"/>
<feature type="disulfide bond" description="Redox-active" evidence="9">
    <location>
        <begin position="30"/>
        <end position="33"/>
    </location>
</feature>
<dbReference type="Gene3D" id="3.40.30.10">
    <property type="entry name" value="Glutaredoxin"/>
    <property type="match status" value="1"/>
</dbReference>
<evidence type="ECO:0000313" key="12">
    <source>
        <dbReference type="Proteomes" id="UP000031121"/>
    </source>
</evidence>
<dbReference type="GO" id="GO:0015035">
    <property type="term" value="F:protein-disulfide reductase activity"/>
    <property type="evidence" value="ECO:0007669"/>
    <property type="project" value="UniProtKB-UniRule"/>
</dbReference>
<dbReference type="NCBIfam" id="TIGR01068">
    <property type="entry name" value="thioredoxin"/>
    <property type="match status" value="1"/>
</dbReference>
<dbReference type="OrthoDB" id="9790390at2"/>
<dbReference type="PRINTS" id="PR00421">
    <property type="entry name" value="THIOREDOXIN"/>
</dbReference>
<dbReference type="InterPro" id="IPR005746">
    <property type="entry name" value="Thioredoxin"/>
</dbReference>
<dbReference type="SUPFAM" id="SSF52833">
    <property type="entry name" value="Thioredoxin-like"/>
    <property type="match status" value="1"/>
</dbReference>
<evidence type="ECO:0000256" key="7">
    <source>
        <dbReference type="PIRNR" id="PIRNR000077"/>
    </source>
</evidence>
<dbReference type="Proteomes" id="UP000031121">
    <property type="component" value="Chromosome"/>
</dbReference>
<feature type="site" description="Deprotonates C-terminal active site Cys" evidence="8">
    <location>
        <position position="24"/>
    </location>
</feature>
<reference evidence="11 12" key="2">
    <citation type="journal article" date="2015" name="Genome Announc.">
        <title>Complete Genome Sequence of Coriobacteriaceae Strain 68-1-3, a Novel Mucus-Degrading Isolate from the Swine Intestinal Tract.</title>
        <authorList>
            <person name="Looft T."/>
            <person name="Bayles D.O."/>
            <person name="Alt D.P."/>
            <person name="Stanton T.B."/>
        </authorList>
    </citation>
    <scope>NUCLEOTIDE SEQUENCE [LARGE SCALE GENOMIC DNA]</scope>
    <source>
        <strain evidence="11 12">68-1-3</strain>
    </source>
</reference>
<dbReference type="FunFam" id="3.40.30.10:FF:000001">
    <property type="entry name" value="Thioredoxin"/>
    <property type="match status" value="1"/>
</dbReference>
<feature type="domain" description="Thioredoxin" evidence="10">
    <location>
        <begin position="1"/>
        <end position="102"/>
    </location>
</feature>
<feature type="site" description="Contributes to redox potential value" evidence="8">
    <location>
        <position position="32"/>
    </location>
</feature>
<feature type="active site" description="Nucleophile" evidence="8">
    <location>
        <position position="30"/>
    </location>
</feature>
<dbReference type="Pfam" id="PF00085">
    <property type="entry name" value="Thioredoxin"/>
    <property type="match status" value="1"/>
</dbReference>
<keyword evidence="3" id="KW-0249">Electron transport</keyword>
<organism evidence="11 12">
    <name type="scientific">Berryella intestinalis</name>
    <dbReference type="NCBI Taxonomy" id="1531429"/>
    <lineage>
        <taxon>Bacteria</taxon>
        <taxon>Bacillati</taxon>
        <taxon>Actinomycetota</taxon>
        <taxon>Coriobacteriia</taxon>
        <taxon>Eggerthellales</taxon>
        <taxon>Eggerthellaceae</taxon>
        <taxon>Berryella</taxon>
    </lineage>
</organism>
<comment type="similarity">
    <text evidence="1 7">Belongs to the thioredoxin family.</text>
</comment>
<keyword evidence="2" id="KW-0813">Transport</keyword>
<name>A0A0A8B325_9ACTN</name>
<proteinExistence type="inferred from homology"/>
<evidence type="ECO:0000259" key="10">
    <source>
        <dbReference type="PROSITE" id="PS51352"/>
    </source>
</evidence>
<reference evidence="12" key="1">
    <citation type="submission" date="2014-08" db="EMBL/GenBank/DDBJ databases">
        <title>Coriobacteriaceae sp. complete genome.</title>
        <authorList>
            <person name="Looft T."/>
            <person name="Bayles D.O."/>
            <person name="Stanton T.B."/>
        </authorList>
    </citation>
    <scope>NUCLEOTIDE SEQUENCE [LARGE SCALE GENOMIC DNA]</scope>
    <source>
        <strain evidence="12">68-1-3</strain>
    </source>
</reference>
<dbReference type="GO" id="GO:0005737">
    <property type="term" value="C:cytoplasm"/>
    <property type="evidence" value="ECO:0007669"/>
    <property type="project" value="TreeGrafter"/>
</dbReference>
<keyword evidence="12" id="KW-1185">Reference proteome</keyword>
<keyword evidence="5 9" id="KW-0676">Redox-active center</keyword>
<protein>
    <recommendedName>
        <fullName evidence="6 7">Thioredoxin</fullName>
    </recommendedName>
</protein>
<evidence type="ECO:0000256" key="1">
    <source>
        <dbReference type="ARBA" id="ARBA00008987"/>
    </source>
</evidence>
<dbReference type="PANTHER" id="PTHR45663">
    <property type="entry name" value="GEO12009P1"/>
    <property type="match status" value="1"/>
</dbReference>
<gene>
    <name evidence="11" type="ORF">JI75_02905</name>
</gene>